<evidence type="ECO:0000313" key="9">
    <source>
        <dbReference type="Proteomes" id="UP001221898"/>
    </source>
</evidence>
<dbReference type="PANTHER" id="PTHR10605">
    <property type="entry name" value="HEPARAN SULFATE SULFOTRANSFERASE"/>
    <property type="match status" value="1"/>
</dbReference>
<name>A0AAD7RI27_9TELE</name>
<feature type="compositionally biased region" description="Basic and acidic residues" evidence="6">
    <location>
        <begin position="204"/>
        <end position="213"/>
    </location>
</feature>
<dbReference type="SUPFAM" id="SSF52540">
    <property type="entry name" value="P-loop containing nucleoside triphosphate hydrolases"/>
    <property type="match status" value="1"/>
</dbReference>
<evidence type="ECO:0000256" key="6">
    <source>
        <dbReference type="SAM" id="MobiDB-lite"/>
    </source>
</evidence>
<evidence type="ECO:0000256" key="3">
    <source>
        <dbReference type="PIRSR" id="PIRSR637359-1"/>
    </source>
</evidence>
<dbReference type="AlphaFoldDB" id="A0AAD7RI27"/>
<keyword evidence="1 5" id="KW-0808">Transferase</keyword>
<accession>A0AAD7RI27</accession>
<dbReference type="Proteomes" id="UP001221898">
    <property type="component" value="Unassembled WGS sequence"/>
</dbReference>
<dbReference type="InterPro" id="IPR027417">
    <property type="entry name" value="P-loop_NTPase"/>
</dbReference>
<dbReference type="InterPro" id="IPR037359">
    <property type="entry name" value="NST/OST"/>
</dbReference>
<dbReference type="EMBL" id="JAINUG010000266">
    <property type="protein sequence ID" value="KAJ8384728.1"/>
    <property type="molecule type" value="Genomic_DNA"/>
</dbReference>
<evidence type="ECO:0000256" key="5">
    <source>
        <dbReference type="RuleBase" id="RU361155"/>
    </source>
</evidence>
<dbReference type="Pfam" id="PF00685">
    <property type="entry name" value="Sulfotransfer_1"/>
    <property type="match status" value="1"/>
</dbReference>
<dbReference type="Gene3D" id="3.40.50.300">
    <property type="entry name" value="P-loop containing nucleotide triphosphate hydrolases"/>
    <property type="match status" value="1"/>
</dbReference>
<keyword evidence="2" id="KW-0325">Glycoprotein</keyword>
<organism evidence="8 9">
    <name type="scientific">Aldrovandia affinis</name>
    <dbReference type="NCBI Taxonomy" id="143900"/>
    <lineage>
        <taxon>Eukaryota</taxon>
        <taxon>Metazoa</taxon>
        <taxon>Chordata</taxon>
        <taxon>Craniata</taxon>
        <taxon>Vertebrata</taxon>
        <taxon>Euteleostomi</taxon>
        <taxon>Actinopterygii</taxon>
        <taxon>Neopterygii</taxon>
        <taxon>Teleostei</taxon>
        <taxon>Notacanthiformes</taxon>
        <taxon>Halosauridae</taxon>
        <taxon>Aldrovandia</taxon>
    </lineage>
</organism>
<protein>
    <recommendedName>
        <fullName evidence="5">Sulfotransferase</fullName>
        <ecNumber evidence="5">2.8.2.-</ecNumber>
    </recommendedName>
</protein>
<feature type="region of interest" description="Disordered" evidence="6">
    <location>
        <begin position="198"/>
        <end position="220"/>
    </location>
</feature>
<gene>
    <name evidence="8" type="ORF">AAFF_G00199340</name>
</gene>
<evidence type="ECO:0000256" key="1">
    <source>
        <dbReference type="ARBA" id="ARBA00022679"/>
    </source>
</evidence>
<evidence type="ECO:0000313" key="8">
    <source>
        <dbReference type="EMBL" id="KAJ8384728.1"/>
    </source>
</evidence>
<sequence length="283" mass="31549">MCRLRGLVLQREGKSRLAVAVISGDGTRPSSLRTLFITAASLPFRKQVVPHYCASAAHLRRLLRYWAAATGEYRVDGEIAWHVQPALVTFDPSCFLLASLGTGLSSCAADSFNQRPHLSPRFFEAPFDSDINNTKNRPLVRGQISLTVDSYRLQEADGEREEVDGVNLAPKRLLSEPESRVDLDADYSQARTTAVFTDLPNGENKTDNWEGPRSEQLSPDHGVMSNLSSAWVSRLPQAIIIGVKKGGTRALLEFLRVHPKVRAVGAEPHFFDRNYDKGLDWYR</sequence>
<comment type="similarity">
    <text evidence="5">Belongs to the sulfotransferase 1 family.</text>
</comment>
<feature type="active site" description="For sulfotransferase activity" evidence="3">
    <location>
        <position position="245"/>
    </location>
</feature>
<dbReference type="InterPro" id="IPR000863">
    <property type="entry name" value="Sulfotransferase_dom"/>
</dbReference>
<dbReference type="EC" id="2.8.2.-" evidence="5"/>
<feature type="domain" description="Sulfotransferase" evidence="7">
    <location>
        <begin position="236"/>
        <end position="282"/>
    </location>
</feature>
<dbReference type="PANTHER" id="PTHR10605:SF7">
    <property type="entry name" value="HEPARAN SULFATE GLUCOSAMINE 3-O-SULFOTRANSFERASE 3B1"/>
    <property type="match status" value="1"/>
</dbReference>
<proteinExistence type="inferred from homology"/>
<keyword evidence="9" id="KW-1185">Reference proteome</keyword>
<evidence type="ECO:0000256" key="4">
    <source>
        <dbReference type="PIRSR" id="PIRSR637359-2"/>
    </source>
</evidence>
<dbReference type="GO" id="GO:0008467">
    <property type="term" value="F:[heparan sulfate]-glucosamine 3-sulfotransferase activity"/>
    <property type="evidence" value="ECO:0007669"/>
    <property type="project" value="TreeGrafter"/>
</dbReference>
<reference evidence="8" key="1">
    <citation type="journal article" date="2023" name="Science">
        <title>Genome structures resolve the early diversification of teleost fishes.</title>
        <authorList>
            <person name="Parey E."/>
            <person name="Louis A."/>
            <person name="Montfort J."/>
            <person name="Bouchez O."/>
            <person name="Roques C."/>
            <person name="Iampietro C."/>
            <person name="Lluch J."/>
            <person name="Castinel A."/>
            <person name="Donnadieu C."/>
            <person name="Desvignes T."/>
            <person name="Floi Bucao C."/>
            <person name="Jouanno E."/>
            <person name="Wen M."/>
            <person name="Mejri S."/>
            <person name="Dirks R."/>
            <person name="Jansen H."/>
            <person name="Henkel C."/>
            <person name="Chen W.J."/>
            <person name="Zahm M."/>
            <person name="Cabau C."/>
            <person name="Klopp C."/>
            <person name="Thompson A.W."/>
            <person name="Robinson-Rechavi M."/>
            <person name="Braasch I."/>
            <person name="Lecointre G."/>
            <person name="Bobe J."/>
            <person name="Postlethwait J.H."/>
            <person name="Berthelot C."/>
            <person name="Roest Crollius H."/>
            <person name="Guiguen Y."/>
        </authorList>
    </citation>
    <scope>NUCLEOTIDE SEQUENCE</scope>
    <source>
        <strain evidence="8">NC1722</strain>
    </source>
</reference>
<evidence type="ECO:0000256" key="2">
    <source>
        <dbReference type="ARBA" id="ARBA00023180"/>
    </source>
</evidence>
<feature type="binding site" evidence="4">
    <location>
        <begin position="245"/>
        <end position="249"/>
    </location>
    <ligand>
        <name>3'-phosphoadenylyl sulfate</name>
        <dbReference type="ChEBI" id="CHEBI:58339"/>
    </ligand>
</feature>
<comment type="caution">
    <text evidence="8">The sequence shown here is derived from an EMBL/GenBank/DDBJ whole genome shotgun (WGS) entry which is preliminary data.</text>
</comment>
<evidence type="ECO:0000259" key="7">
    <source>
        <dbReference type="Pfam" id="PF00685"/>
    </source>
</evidence>